<comment type="similarity">
    <text evidence="1">Belongs to the proteasome subunit p27 family.</text>
</comment>
<dbReference type="PROSITE" id="PS50106">
    <property type="entry name" value="PDZ"/>
    <property type="match status" value="1"/>
</dbReference>
<reference evidence="5" key="2">
    <citation type="journal article" date="2019" name="IMA Fungus">
        <title>Genome sequencing and comparison of five Tilletia species to identify candidate genes for the detection of regulated species infecting wheat.</title>
        <authorList>
            <person name="Nguyen H.D.T."/>
            <person name="Sultana T."/>
            <person name="Kesanakurti P."/>
            <person name="Hambleton S."/>
        </authorList>
    </citation>
    <scope>NUCLEOTIDE SEQUENCE</scope>
    <source>
        <strain evidence="5">DAOMC 236416</strain>
    </source>
</reference>
<name>A0A177TDL1_9BASI</name>
<evidence type="ECO:0000313" key="5">
    <source>
        <dbReference type="EMBL" id="KAE8257942.1"/>
    </source>
</evidence>
<dbReference type="Pfam" id="PF18265">
    <property type="entry name" value="Nas2_N"/>
    <property type="match status" value="1"/>
</dbReference>
<feature type="compositionally biased region" description="Low complexity" evidence="3">
    <location>
        <begin position="98"/>
        <end position="116"/>
    </location>
</feature>
<evidence type="ECO:0000313" key="6">
    <source>
        <dbReference type="Proteomes" id="UP000077521"/>
    </source>
</evidence>
<proteinExistence type="inferred from homology"/>
<dbReference type="PANTHER" id="PTHR12651:SF1">
    <property type="entry name" value="26S PROTEASOME NON-ATPASE REGULATORY SUBUNIT 9"/>
    <property type="match status" value="1"/>
</dbReference>
<dbReference type="InterPro" id="IPR035269">
    <property type="entry name" value="PSMD9"/>
</dbReference>
<dbReference type="Pfam" id="PF17820">
    <property type="entry name" value="PDZ_6"/>
    <property type="match status" value="1"/>
</dbReference>
<feature type="domain" description="PDZ" evidence="4">
    <location>
        <begin position="123"/>
        <end position="154"/>
    </location>
</feature>
<dbReference type="EMBL" id="LWDF02000089">
    <property type="protein sequence ID" value="KAE8257942.1"/>
    <property type="molecule type" value="Genomic_DNA"/>
</dbReference>
<dbReference type="Gene3D" id="2.30.42.10">
    <property type="match status" value="1"/>
</dbReference>
<dbReference type="InterPro" id="IPR036034">
    <property type="entry name" value="PDZ_sf"/>
</dbReference>
<dbReference type="InterPro" id="IPR041489">
    <property type="entry name" value="PDZ_6"/>
</dbReference>
<dbReference type="Gene3D" id="6.10.140.1710">
    <property type="match status" value="1"/>
</dbReference>
<sequence>MSRQLALQLDSRRREIDEELEAMMSVLRSHNSTLTSPLVDEEGFPRADIDIHAVRIARNRIAMLRNDRVDITNQMAEAMRQAFLEPPNGTSSTALPNGSGSTDDSASSSSEAPSTSFKPFAQINSVTPGSPADQAGLRQGDLVLSFAGLATSEADDTSPAPSLSDLPPLVVESRQIEVIVKTGAETRVLQLTPSSGAGHRGLLGCHLLPL</sequence>
<comment type="caution">
    <text evidence="5">The sequence shown here is derived from an EMBL/GenBank/DDBJ whole genome shotgun (WGS) entry which is preliminary data.</text>
</comment>
<organism evidence="5 6">
    <name type="scientific">Tilletia indica</name>
    <dbReference type="NCBI Taxonomy" id="43049"/>
    <lineage>
        <taxon>Eukaryota</taxon>
        <taxon>Fungi</taxon>
        <taxon>Dikarya</taxon>
        <taxon>Basidiomycota</taxon>
        <taxon>Ustilaginomycotina</taxon>
        <taxon>Exobasidiomycetes</taxon>
        <taxon>Tilletiales</taxon>
        <taxon>Tilletiaceae</taxon>
        <taxon>Tilletia</taxon>
    </lineage>
</organism>
<gene>
    <name evidence="5" type="ORF">A4X13_0g2009</name>
</gene>
<protein>
    <recommendedName>
        <fullName evidence="4">PDZ domain-containing protein</fullName>
    </recommendedName>
</protein>
<evidence type="ECO:0000256" key="1">
    <source>
        <dbReference type="ARBA" id="ARBA00005256"/>
    </source>
</evidence>
<feature type="region of interest" description="Disordered" evidence="3">
    <location>
        <begin position="85"/>
        <end position="135"/>
    </location>
</feature>
<evidence type="ECO:0000259" key="4">
    <source>
        <dbReference type="PROSITE" id="PS50106"/>
    </source>
</evidence>
<dbReference type="PANTHER" id="PTHR12651">
    <property type="entry name" value="26S PROTEASOME NON-ATPASE REGULATORY SUBUNIT 9"/>
    <property type="match status" value="1"/>
</dbReference>
<evidence type="ECO:0000256" key="2">
    <source>
        <dbReference type="ARBA" id="ARBA00023186"/>
    </source>
</evidence>
<dbReference type="GO" id="GO:0070682">
    <property type="term" value="P:proteasome regulatory particle assembly"/>
    <property type="evidence" value="ECO:0007669"/>
    <property type="project" value="InterPro"/>
</dbReference>
<accession>A0A177TDL1</accession>
<keyword evidence="2" id="KW-0143">Chaperone</keyword>
<evidence type="ECO:0000256" key="3">
    <source>
        <dbReference type="SAM" id="MobiDB-lite"/>
    </source>
</evidence>
<dbReference type="GO" id="GO:0005737">
    <property type="term" value="C:cytoplasm"/>
    <property type="evidence" value="ECO:0007669"/>
    <property type="project" value="TreeGrafter"/>
</dbReference>
<dbReference type="AlphaFoldDB" id="A0A177TDL1"/>
<dbReference type="Proteomes" id="UP000077521">
    <property type="component" value="Unassembled WGS sequence"/>
</dbReference>
<dbReference type="GO" id="GO:0005634">
    <property type="term" value="C:nucleus"/>
    <property type="evidence" value="ECO:0007669"/>
    <property type="project" value="TreeGrafter"/>
</dbReference>
<reference evidence="5" key="1">
    <citation type="submission" date="2016-04" db="EMBL/GenBank/DDBJ databases">
        <authorList>
            <person name="Nguyen H.D."/>
            <person name="Samba Siva P."/>
            <person name="Cullis J."/>
            <person name="Levesque C.A."/>
            <person name="Hambleton S."/>
        </authorList>
    </citation>
    <scope>NUCLEOTIDE SEQUENCE</scope>
    <source>
        <strain evidence="5">DAOMC 236416</strain>
    </source>
</reference>
<keyword evidence="6" id="KW-1185">Reference proteome</keyword>
<dbReference type="SUPFAM" id="SSF50156">
    <property type="entry name" value="PDZ domain-like"/>
    <property type="match status" value="1"/>
</dbReference>
<dbReference type="InterPro" id="IPR040815">
    <property type="entry name" value="Nas2_N"/>
</dbReference>
<dbReference type="InterPro" id="IPR001478">
    <property type="entry name" value="PDZ"/>
</dbReference>